<gene>
    <name evidence="1" type="ORF">GBAR_LOCUS3347</name>
</gene>
<protein>
    <submittedName>
        <fullName evidence="1">Uncharacterized protein</fullName>
    </submittedName>
</protein>
<dbReference type="AlphaFoldDB" id="A0AA35R4Q4"/>
<keyword evidence="2" id="KW-1185">Reference proteome</keyword>
<reference evidence="1" key="1">
    <citation type="submission" date="2023-03" db="EMBL/GenBank/DDBJ databases">
        <authorList>
            <person name="Steffen K."/>
            <person name="Cardenas P."/>
        </authorList>
    </citation>
    <scope>NUCLEOTIDE SEQUENCE</scope>
</reference>
<comment type="caution">
    <text evidence="1">The sequence shown here is derived from an EMBL/GenBank/DDBJ whole genome shotgun (WGS) entry which is preliminary data.</text>
</comment>
<evidence type="ECO:0000313" key="2">
    <source>
        <dbReference type="Proteomes" id="UP001174909"/>
    </source>
</evidence>
<sequence>MCVYRADVVVQEKLSEEGIRYTLRRHLPAISEIEFKNSYWKPAHCAMQRACGR</sequence>
<name>A0AA35R4Q4_GEOBA</name>
<proteinExistence type="predicted"/>
<feature type="non-terminal residue" evidence="1">
    <location>
        <position position="1"/>
    </location>
</feature>
<dbReference type="EMBL" id="CASHTH010000468">
    <property type="protein sequence ID" value="CAI8002191.1"/>
    <property type="molecule type" value="Genomic_DNA"/>
</dbReference>
<accession>A0AA35R4Q4</accession>
<organism evidence="1 2">
    <name type="scientific">Geodia barretti</name>
    <name type="common">Barrett's horny sponge</name>
    <dbReference type="NCBI Taxonomy" id="519541"/>
    <lineage>
        <taxon>Eukaryota</taxon>
        <taxon>Metazoa</taxon>
        <taxon>Porifera</taxon>
        <taxon>Demospongiae</taxon>
        <taxon>Heteroscleromorpha</taxon>
        <taxon>Tetractinellida</taxon>
        <taxon>Astrophorina</taxon>
        <taxon>Geodiidae</taxon>
        <taxon>Geodia</taxon>
    </lineage>
</organism>
<evidence type="ECO:0000313" key="1">
    <source>
        <dbReference type="EMBL" id="CAI8002191.1"/>
    </source>
</evidence>
<dbReference type="Proteomes" id="UP001174909">
    <property type="component" value="Unassembled WGS sequence"/>
</dbReference>